<dbReference type="Pfam" id="PF18066">
    <property type="entry name" value="Phage_ABA_S"/>
    <property type="match status" value="1"/>
</dbReference>
<proteinExistence type="predicted"/>
<accession>A0A7W1XT82</accession>
<dbReference type="Proteomes" id="UP000538292">
    <property type="component" value="Unassembled WGS sequence"/>
</dbReference>
<evidence type="ECO:0000259" key="1">
    <source>
        <dbReference type="Pfam" id="PF18066"/>
    </source>
</evidence>
<dbReference type="InterPro" id="IPR041270">
    <property type="entry name" value="Phage_ABA_S"/>
</dbReference>
<dbReference type="AlphaFoldDB" id="A0A7W1XT82"/>
<reference evidence="2 3" key="1">
    <citation type="submission" date="2020-07" db="EMBL/GenBank/DDBJ databases">
        <title>Thermoactinomyces phylogeny.</title>
        <authorList>
            <person name="Dunlap C."/>
        </authorList>
    </citation>
    <scope>NUCLEOTIDE SEQUENCE [LARGE SCALE GENOMIC DNA]</scope>
    <source>
        <strain evidence="2 3">AMNI-1</strain>
    </source>
</reference>
<dbReference type="EMBL" id="JACEOL010000033">
    <property type="protein sequence ID" value="MBA4602650.1"/>
    <property type="molecule type" value="Genomic_DNA"/>
</dbReference>
<name>A0A7W1XT82_9BACL</name>
<sequence length="135" mass="15461">MHPKQREAQLRRQLDERIADEVMGLIVVKEGCPEMVFPGMVLTTNIWKKFFLKNPEMGPSLLEEHLLKSYSVLPHYAWKVVKRMQNLGFDYEIKSAGKQVSVKFQKEERSGTGVSESMAKSVCLAALDAIKGYWE</sequence>
<dbReference type="InterPro" id="IPR028985">
    <property type="entry name" value="Bacillus_phage_prot-like"/>
</dbReference>
<gene>
    <name evidence="2" type="ORF">H2C83_10065</name>
</gene>
<protein>
    <recommendedName>
        <fullName evidence="1">Phage ABA sandwich domain-containing protein</fullName>
    </recommendedName>
</protein>
<feature type="domain" description="Phage ABA sandwich" evidence="1">
    <location>
        <begin position="18"/>
        <end position="127"/>
    </location>
</feature>
<evidence type="ECO:0000313" key="3">
    <source>
        <dbReference type="Proteomes" id="UP000538292"/>
    </source>
</evidence>
<evidence type="ECO:0000313" key="2">
    <source>
        <dbReference type="EMBL" id="MBA4602650.1"/>
    </source>
</evidence>
<comment type="caution">
    <text evidence="2">The sequence shown here is derived from an EMBL/GenBank/DDBJ whole genome shotgun (WGS) entry which is preliminary data.</text>
</comment>
<organism evidence="2 3">
    <name type="scientific">Thermoactinomyces mirandus</name>
    <dbReference type="NCBI Taxonomy" id="2756294"/>
    <lineage>
        <taxon>Bacteria</taxon>
        <taxon>Bacillati</taxon>
        <taxon>Bacillota</taxon>
        <taxon>Bacilli</taxon>
        <taxon>Bacillales</taxon>
        <taxon>Thermoactinomycetaceae</taxon>
        <taxon>Thermoactinomyces</taxon>
    </lineage>
</organism>
<dbReference type="RefSeq" id="WP_181740404.1">
    <property type="nucleotide sequence ID" value="NZ_JACEOL010000033.1"/>
</dbReference>
<dbReference type="Gene3D" id="3.30.2120.10">
    <property type="entry name" value="Bacillus phage protein-like"/>
    <property type="match status" value="1"/>
</dbReference>
<keyword evidence="3" id="KW-1185">Reference proteome</keyword>